<dbReference type="InterPro" id="IPR003781">
    <property type="entry name" value="CoA-bd"/>
</dbReference>
<dbReference type="Gene3D" id="3.40.50.720">
    <property type="entry name" value="NAD(P)-binding Rossmann-like Domain"/>
    <property type="match status" value="1"/>
</dbReference>
<feature type="domain" description="CoA-binding" evidence="1">
    <location>
        <begin position="286"/>
        <end position="386"/>
    </location>
</feature>
<dbReference type="PANTHER" id="PTHR42793">
    <property type="entry name" value="COA BINDING DOMAIN CONTAINING PROTEIN"/>
    <property type="match status" value="1"/>
</dbReference>
<evidence type="ECO:0000313" key="4">
    <source>
        <dbReference type="Proteomes" id="UP000018208"/>
    </source>
</evidence>
<dbReference type="Gene3D" id="3.40.50.261">
    <property type="entry name" value="Succinyl-CoA synthetase domains"/>
    <property type="match status" value="2"/>
</dbReference>
<reference evidence="3" key="2">
    <citation type="submission" date="2020-12" db="EMBL/GenBank/DDBJ databases">
        <title>New Spironucleus salmonicida genome in near-complete chromosomes.</title>
        <authorList>
            <person name="Xu F."/>
            <person name="Kurt Z."/>
            <person name="Jimenez-Gonzalez A."/>
            <person name="Astvaldsson A."/>
            <person name="Andersson J.O."/>
            <person name="Svard S.G."/>
        </authorList>
    </citation>
    <scope>NUCLEOTIDE SEQUENCE</scope>
    <source>
        <strain evidence="3">ATCC 50377</strain>
    </source>
</reference>
<gene>
    <name evidence="2" type="ORF">SS50377_17586</name>
    <name evidence="3" type="ORF">SS50377_28133</name>
</gene>
<evidence type="ECO:0000313" key="3">
    <source>
        <dbReference type="EMBL" id="KAH0570158.1"/>
    </source>
</evidence>
<dbReference type="AlphaFoldDB" id="V6LEB5"/>
<name>V6LEB5_9EUKA</name>
<sequence>MLPADFDSTFTPPKHQSQIEKIFDAAIARSPAYLYEFEAYELFKLIGIPVPNYAYFPLEKLDSAISFLQPGTDYVAKCHIPNCLHKTEIGGVVLRINRANFQEKMQIFTQKLSKFDLQGVIFVEMAAFSQRNPSNGELLISAFNDDSFGPQLCFGMGGTGVEFYAEMMQKPNVFLPVFVNFRSTIVRKTILELPIMQFLLGKVRGFEAEIEQESVFAVLENLANFVRFYSKMNEKARYAIEEIEVNPAVICKNQLLALDGVVKISKNERKQAIFVSEKPLDKMNMLFCAKRVLIAGASSKNENNAATVILRKYQKLPENVRPEIFCLHPKETEMYGCKCYKSVKEILEMKIDLVILGTAAEPTCQLITQLVEANACKAIFTLAGGFAETEKGAENEKKLRQLISVTENRPLINGPNTVGYKYVRPDKSEINTVFLPAFKSSGENATGHENCAIIAQSGAFLLSRVSNLAGRVAPKFSISVGNQLDLSAVDCLEWFLTSYESNSKQEAEIALEKDKVQVFGVYIEGLLQYEGIRLMQLIARAKQQKKLVILYKAGRSKQGSDAVSGHTASLAGSYTQFSDLVDLAGGVICETADAFEDAVFAACCLVPRLRDFPCKIALSGQSNAGFERCAIADHLFYRKNENYVVLSKFEEKTNICLSGLFKLHKLEGVIDVQQILDTTALIPDSAMVDITRTLQGADEVDASVISLIPEVQTIKTLESEIDESSVIAMYLKLWKENKNIWVISISCGWKYDFARQYLIKGGMPVFDQVDRASRALEALLRGWVGRYGKE</sequence>
<accession>V6LEB5</accession>
<dbReference type="OrthoDB" id="10260108at2759"/>
<dbReference type="Pfam" id="PF13607">
    <property type="entry name" value="Succ_CoA_lig"/>
    <property type="match status" value="1"/>
</dbReference>
<organism evidence="2">
    <name type="scientific">Spironucleus salmonicida</name>
    <dbReference type="NCBI Taxonomy" id="348837"/>
    <lineage>
        <taxon>Eukaryota</taxon>
        <taxon>Metamonada</taxon>
        <taxon>Diplomonadida</taxon>
        <taxon>Hexamitidae</taxon>
        <taxon>Hexamitinae</taxon>
        <taxon>Spironucleus</taxon>
    </lineage>
</organism>
<dbReference type="InterPro" id="IPR016102">
    <property type="entry name" value="Succinyl-CoA_synth-like"/>
</dbReference>
<dbReference type="Pfam" id="PF13549">
    <property type="entry name" value="ATP-grasp_5"/>
    <property type="match status" value="1"/>
</dbReference>
<dbReference type="SUPFAM" id="SSF56059">
    <property type="entry name" value="Glutathione synthetase ATP-binding domain-like"/>
    <property type="match status" value="1"/>
</dbReference>
<dbReference type="InterPro" id="IPR032875">
    <property type="entry name" value="Succ_CoA_lig_flav_dom"/>
</dbReference>
<proteinExistence type="predicted"/>
<dbReference type="SUPFAM" id="SSF51735">
    <property type="entry name" value="NAD(P)-binding Rossmann-fold domains"/>
    <property type="match status" value="1"/>
</dbReference>
<keyword evidence="4" id="KW-1185">Reference proteome</keyword>
<dbReference type="VEuPathDB" id="GiardiaDB:SS50377_28133"/>
<dbReference type="InterPro" id="IPR036291">
    <property type="entry name" value="NAD(P)-bd_dom_sf"/>
</dbReference>
<dbReference type="EMBL" id="KI546154">
    <property type="protein sequence ID" value="EST42817.1"/>
    <property type="molecule type" value="Genomic_DNA"/>
</dbReference>
<dbReference type="SUPFAM" id="SSF52210">
    <property type="entry name" value="Succinyl-CoA synthetase domains"/>
    <property type="match status" value="2"/>
</dbReference>
<reference evidence="2 3" key="1">
    <citation type="journal article" date="2014" name="PLoS Genet.">
        <title>The Genome of Spironucleus salmonicida Highlights a Fish Pathogen Adapted to Fluctuating Environments.</title>
        <authorList>
            <person name="Xu F."/>
            <person name="Jerlstrom-Hultqvist J."/>
            <person name="Einarsson E."/>
            <person name="Astvaldsson A."/>
            <person name="Svard S.G."/>
            <person name="Andersson J.O."/>
        </authorList>
    </citation>
    <scope>NUCLEOTIDE SEQUENCE</scope>
    <source>
        <strain evidence="3">ATCC 50377</strain>
    </source>
</reference>
<dbReference type="PANTHER" id="PTHR42793:SF1">
    <property type="entry name" value="PEPTIDYL-LYSINE N-ACETYLTRANSFERASE PATZ"/>
    <property type="match status" value="1"/>
</dbReference>
<dbReference type="SMART" id="SM00881">
    <property type="entry name" value="CoA_binding"/>
    <property type="match status" value="1"/>
</dbReference>
<protein>
    <submittedName>
        <fullName evidence="2">Acyl-CoA synthetase</fullName>
    </submittedName>
</protein>
<dbReference type="Pfam" id="PF13380">
    <property type="entry name" value="CoA_binding_2"/>
    <property type="match status" value="1"/>
</dbReference>
<evidence type="ECO:0000313" key="2">
    <source>
        <dbReference type="EMBL" id="EST42817.1"/>
    </source>
</evidence>
<dbReference type="Proteomes" id="UP000018208">
    <property type="component" value="Unassembled WGS sequence"/>
</dbReference>
<evidence type="ECO:0000259" key="1">
    <source>
        <dbReference type="SMART" id="SM00881"/>
    </source>
</evidence>
<dbReference type="Gene3D" id="3.30.470.20">
    <property type="entry name" value="ATP-grasp fold, B domain"/>
    <property type="match status" value="1"/>
</dbReference>
<dbReference type="EMBL" id="AUWU02000008">
    <property type="protein sequence ID" value="KAH0570158.1"/>
    <property type="molecule type" value="Genomic_DNA"/>
</dbReference>